<dbReference type="GO" id="GO:0016810">
    <property type="term" value="F:hydrolase activity, acting on carbon-nitrogen (but not peptide) bonds"/>
    <property type="evidence" value="ECO:0007669"/>
    <property type="project" value="InterPro"/>
</dbReference>
<dbReference type="InterPro" id="IPR002509">
    <property type="entry name" value="NODB_dom"/>
</dbReference>
<organism evidence="4 5">
    <name type="scientific">Noviherbaspirillum cavernae</name>
    <dbReference type="NCBI Taxonomy" id="2320862"/>
    <lineage>
        <taxon>Bacteria</taxon>
        <taxon>Pseudomonadati</taxon>
        <taxon>Pseudomonadota</taxon>
        <taxon>Betaproteobacteria</taxon>
        <taxon>Burkholderiales</taxon>
        <taxon>Oxalobacteraceae</taxon>
        <taxon>Noviherbaspirillum</taxon>
    </lineage>
</organism>
<keyword evidence="5" id="KW-1185">Reference proteome</keyword>
<dbReference type="SUPFAM" id="SSF88713">
    <property type="entry name" value="Glycoside hydrolase/deacetylase"/>
    <property type="match status" value="1"/>
</dbReference>
<dbReference type="GO" id="GO:0005975">
    <property type="term" value="P:carbohydrate metabolic process"/>
    <property type="evidence" value="ECO:0007669"/>
    <property type="project" value="InterPro"/>
</dbReference>
<sequence>MRQERARHLVQCLCAAACQVHVGQRGPASLAAAGDRDCRRGIGMVGRHVADTARIGCASDRDDSAIALAQCRWNRNMKRLLGALSYRLGVLSLYHRFRNRNQLTVAMFHRVLPPSDPRYQGADPERTMTPDSFAHCLSFFRRHYRIVSPAQVFSALKEGAPLPRHSLLVTFDNGWADTAEYAQPLMEKFSISGLVFVAGGAINMRLPFWEAHAYSYLATHPEGRAVVEAALAPYGIRLAPPPSQEMDELHIRSIIRQLGTLEPPVRAAIVGAMALAEDIPAAMLDADKLTHLAALSHCIGGHGFTHRPLTVVANLEEELEKSQEAIAAHLDGRPAEAMSFPQGAYSDSVIAGCLSAGYRYLFSSDACLNAVNKRFNHARPLGRIHISERAIVDQTGRVQPAMLATWLFTRPLGDSRRKNRLRKA</sequence>
<dbReference type="GO" id="GO:0005576">
    <property type="term" value="C:extracellular region"/>
    <property type="evidence" value="ECO:0007669"/>
    <property type="project" value="UniProtKB-SubCell"/>
</dbReference>
<dbReference type="EMBL" id="QYUN01000002">
    <property type="protein sequence ID" value="RJG07040.1"/>
    <property type="molecule type" value="Genomic_DNA"/>
</dbReference>
<evidence type="ECO:0000313" key="4">
    <source>
        <dbReference type="EMBL" id="RJG07040.1"/>
    </source>
</evidence>
<gene>
    <name evidence="4" type="ORF">D3870_14465</name>
</gene>
<evidence type="ECO:0000313" key="5">
    <source>
        <dbReference type="Proteomes" id="UP000285190"/>
    </source>
</evidence>
<dbReference type="InterPro" id="IPR051398">
    <property type="entry name" value="Polysacch_Deacetylase"/>
</dbReference>
<dbReference type="InterPro" id="IPR011330">
    <property type="entry name" value="Glyco_hydro/deAcase_b/a-brl"/>
</dbReference>
<evidence type="ECO:0000256" key="1">
    <source>
        <dbReference type="ARBA" id="ARBA00004613"/>
    </source>
</evidence>
<dbReference type="Pfam" id="PF01522">
    <property type="entry name" value="Polysacc_deac_1"/>
    <property type="match status" value="1"/>
</dbReference>
<reference evidence="4 5" key="1">
    <citation type="submission" date="2018-09" db="EMBL/GenBank/DDBJ databases">
        <authorList>
            <person name="Zhu H."/>
        </authorList>
    </citation>
    <scope>NUCLEOTIDE SEQUENCE [LARGE SCALE GENOMIC DNA]</scope>
    <source>
        <strain evidence="4 5">K2R10-39</strain>
    </source>
</reference>
<evidence type="ECO:0000256" key="2">
    <source>
        <dbReference type="ARBA" id="ARBA00022729"/>
    </source>
</evidence>
<proteinExistence type="predicted"/>
<comment type="caution">
    <text evidence="4">The sequence shown here is derived from an EMBL/GenBank/DDBJ whole genome shotgun (WGS) entry which is preliminary data.</text>
</comment>
<dbReference type="Proteomes" id="UP000285190">
    <property type="component" value="Unassembled WGS sequence"/>
</dbReference>
<feature type="domain" description="NodB homology" evidence="3">
    <location>
        <begin position="162"/>
        <end position="360"/>
    </location>
</feature>
<keyword evidence="2" id="KW-0732">Signal</keyword>
<dbReference type="PANTHER" id="PTHR34216:SF3">
    <property type="entry name" value="POLY-BETA-1,6-N-ACETYL-D-GLUCOSAMINE N-DEACETYLASE"/>
    <property type="match status" value="1"/>
</dbReference>
<name>A0A418X3K1_9BURK</name>
<dbReference type="AlphaFoldDB" id="A0A418X3K1"/>
<evidence type="ECO:0000259" key="3">
    <source>
        <dbReference type="Pfam" id="PF01522"/>
    </source>
</evidence>
<dbReference type="PANTHER" id="PTHR34216">
    <property type="match status" value="1"/>
</dbReference>
<comment type="subcellular location">
    <subcellularLocation>
        <location evidence="1">Secreted</location>
    </subcellularLocation>
</comment>
<dbReference type="Gene3D" id="3.20.20.370">
    <property type="entry name" value="Glycoside hydrolase/deacetylase"/>
    <property type="match status" value="1"/>
</dbReference>
<accession>A0A418X3K1</accession>
<protein>
    <recommendedName>
        <fullName evidence="3">NodB homology domain-containing protein</fullName>
    </recommendedName>
</protein>
<dbReference type="CDD" id="cd10918">
    <property type="entry name" value="CE4_NodB_like_5s_6s"/>
    <property type="match status" value="1"/>
</dbReference>